<name>A0AAJ0GPD8_9PEZI</name>
<accession>A0AAJ0GPD8</accession>
<dbReference type="AlphaFoldDB" id="A0AAJ0GPD8"/>
<protein>
    <submittedName>
        <fullName evidence="2">Uncharacterized protein</fullName>
    </submittedName>
</protein>
<dbReference type="RefSeq" id="XP_062719416.1">
    <property type="nucleotide sequence ID" value="XM_062863575.1"/>
</dbReference>
<evidence type="ECO:0000313" key="2">
    <source>
        <dbReference type="EMBL" id="KAK3303636.1"/>
    </source>
</evidence>
<organism evidence="2 3">
    <name type="scientific">Chaetomium strumarium</name>
    <dbReference type="NCBI Taxonomy" id="1170767"/>
    <lineage>
        <taxon>Eukaryota</taxon>
        <taxon>Fungi</taxon>
        <taxon>Dikarya</taxon>
        <taxon>Ascomycota</taxon>
        <taxon>Pezizomycotina</taxon>
        <taxon>Sordariomycetes</taxon>
        <taxon>Sordariomycetidae</taxon>
        <taxon>Sordariales</taxon>
        <taxon>Chaetomiaceae</taxon>
        <taxon>Chaetomium</taxon>
    </lineage>
</organism>
<reference evidence="2" key="2">
    <citation type="submission" date="2023-06" db="EMBL/GenBank/DDBJ databases">
        <authorList>
            <consortium name="Lawrence Berkeley National Laboratory"/>
            <person name="Mondo S.J."/>
            <person name="Hensen N."/>
            <person name="Bonometti L."/>
            <person name="Westerberg I."/>
            <person name="Brannstrom I.O."/>
            <person name="Guillou S."/>
            <person name="Cros-Aarteil S."/>
            <person name="Calhoun S."/>
            <person name="Haridas S."/>
            <person name="Kuo A."/>
            <person name="Pangilinan J."/>
            <person name="Riley R."/>
            <person name="Labutti K."/>
            <person name="Andreopoulos B."/>
            <person name="Lipzen A."/>
            <person name="Chen C."/>
            <person name="Yanf M."/>
            <person name="Daum C."/>
            <person name="Ng V."/>
            <person name="Clum A."/>
            <person name="Steindorff A."/>
            <person name="Ohm R."/>
            <person name="Martin F."/>
            <person name="Silar P."/>
            <person name="Natvig D."/>
            <person name="Lalanne C."/>
            <person name="Gautier V."/>
            <person name="Ament-Velasquez S.L."/>
            <person name="Kruys A."/>
            <person name="Hutchinson M.I."/>
            <person name="Powell A.J."/>
            <person name="Barry K."/>
            <person name="Miller A.N."/>
            <person name="Grigoriev I.V."/>
            <person name="Debuchy R."/>
            <person name="Gladieux P."/>
            <person name="Thoren M.H."/>
            <person name="Johannesson H."/>
        </authorList>
    </citation>
    <scope>NUCLEOTIDE SEQUENCE</scope>
    <source>
        <strain evidence="2">CBS 333.67</strain>
    </source>
</reference>
<evidence type="ECO:0000313" key="3">
    <source>
        <dbReference type="Proteomes" id="UP001273166"/>
    </source>
</evidence>
<feature type="chain" id="PRO_5042467669" evidence="1">
    <location>
        <begin position="22"/>
        <end position="94"/>
    </location>
</feature>
<sequence length="94" mass="9889">MVLLTLKLLLAAIFAAGVAVAQNCEVRYKPEGPRRVDGCTNISRMIVAGRLANSSLIRVSDTCSSTACKLSPSSVGHAVPVRAKRTTTRTMSAA</sequence>
<keyword evidence="1" id="KW-0732">Signal</keyword>
<dbReference type="GeneID" id="87882404"/>
<dbReference type="EMBL" id="JAUDZG010000006">
    <property type="protein sequence ID" value="KAK3303636.1"/>
    <property type="molecule type" value="Genomic_DNA"/>
</dbReference>
<comment type="caution">
    <text evidence="2">The sequence shown here is derived from an EMBL/GenBank/DDBJ whole genome shotgun (WGS) entry which is preliminary data.</text>
</comment>
<feature type="signal peptide" evidence="1">
    <location>
        <begin position="1"/>
        <end position="21"/>
    </location>
</feature>
<evidence type="ECO:0000256" key="1">
    <source>
        <dbReference type="SAM" id="SignalP"/>
    </source>
</evidence>
<proteinExistence type="predicted"/>
<gene>
    <name evidence="2" type="ORF">B0T15DRAFT_281127</name>
</gene>
<reference evidence="2" key="1">
    <citation type="journal article" date="2023" name="Mol. Phylogenet. Evol.">
        <title>Genome-scale phylogeny and comparative genomics of the fungal order Sordariales.</title>
        <authorList>
            <person name="Hensen N."/>
            <person name="Bonometti L."/>
            <person name="Westerberg I."/>
            <person name="Brannstrom I.O."/>
            <person name="Guillou S."/>
            <person name="Cros-Aarteil S."/>
            <person name="Calhoun S."/>
            <person name="Haridas S."/>
            <person name="Kuo A."/>
            <person name="Mondo S."/>
            <person name="Pangilinan J."/>
            <person name="Riley R."/>
            <person name="LaButti K."/>
            <person name="Andreopoulos B."/>
            <person name="Lipzen A."/>
            <person name="Chen C."/>
            <person name="Yan M."/>
            <person name="Daum C."/>
            <person name="Ng V."/>
            <person name="Clum A."/>
            <person name="Steindorff A."/>
            <person name="Ohm R.A."/>
            <person name="Martin F."/>
            <person name="Silar P."/>
            <person name="Natvig D.O."/>
            <person name="Lalanne C."/>
            <person name="Gautier V."/>
            <person name="Ament-Velasquez S.L."/>
            <person name="Kruys A."/>
            <person name="Hutchinson M.I."/>
            <person name="Powell A.J."/>
            <person name="Barry K."/>
            <person name="Miller A.N."/>
            <person name="Grigoriev I.V."/>
            <person name="Debuchy R."/>
            <person name="Gladieux P."/>
            <person name="Hiltunen Thoren M."/>
            <person name="Johannesson H."/>
        </authorList>
    </citation>
    <scope>NUCLEOTIDE SEQUENCE</scope>
    <source>
        <strain evidence="2">CBS 333.67</strain>
    </source>
</reference>
<dbReference type="Proteomes" id="UP001273166">
    <property type="component" value="Unassembled WGS sequence"/>
</dbReference>
<keyword evidence="3" id="KW-1185">Reference proteome</keyword>